<feature type="compositionally biased region" description="Polar residues" evidence="5">
    <location>
        <begin position="10"/>
        <end position="34"/>
    </location>
</feature>
<keyword evidence="2 6" id="KW-0812">Transmembrane</keyword>
<dbReference type="InterPro" id="IPR000620">
    <property type="entry name" value="EamA_dom"/>
</dbReference>
<keyword evidence="3 6" id="KW-1133">Transmembrane helix</keyword>
<dbReference type="PANTHER" id="PTHR23051">
    <property type="entry name" value="SOLUTE CARRIER FAMILY 35, MEMBER F5"/>
    <property type="match status" value="1"/>
</dbReference>
<feature type="transmembrane region" description="Helical" evidence="6">
    <location>
        <begin position="241"/>
        <end position="261"/>
    </location>
</feature>
<dbReference type="EMBL" id="CAJPDS010000109">
    <property type="protein sequence ID" value="CAF9938147.1"/>
    <property type="molecule type" value="Genomic_DNA"/>
</dbReference>
<feature type="transmembrane region" description="Helical" evidence="6">
    <location>
        <begin position="175"/>
        <end position="201"/>
    </location>
</feature>
<evidence type="ECO:0000313" key="9">
    <source>
        <dbReference type="Proteomes" id="UP000664521"/>
    </source>
</evidence>
<proteinExistence type="predicted"/>
<dbReference type="InterPro" id="IPR037185">
    <property type="entry name" value="EmrE-like"/>
</dbReference>
<name>A0A8H3GBC8_9LECA</name>
<evidence type="ECO:0000259" key="7">
    <source>
        <dbReference type="Pfam" id="PF00892"/>
    </source>
</evidence>
<feature type="transmembrane region" description="Helical" evidence="6">
    <location>
        <begin position="267"/>
        <end position="284"/>
    </location>
</feature>
<dbReference type="Proteomes" id="UP000664521">
    <property type="component" value="Unassembled WGS sequence"/>
</dbReference>
<keyword evidence="4 6" id="KW-0472">Membrane</keyword>
<dbReference type="Pfam" id="PF00892">
    <property type="entry name" value="EamA"/>
    <property type="match status" value="1"/>
</dbReference>
<evidence type="ECO:0000256" key="1">
    <source>
        <dbReference type="ARBA" id="ARBA00004141"/>
    </source>
</evidence>
<feature type="domain" description="EamA" evidence="7">
    <location>
        <begin position="56"/>
        <end position="119"/>
    </location>
</feature>
<organism evidence="8 9">
    <name type="scientific">Heterodermia speciosa</name>
    <dbReference type="NCBI Taxonomy" id="116794"/>
    <lineage>
        <taxon>Eukaryota</taxon>
        <taxon>Fungi</taxon>
        <taxon>Dikarya</taxon>
        <taxon>Ascomycota</taxon>
        <taxon>Pezizomycotina</taxon>
        <taxon>Lecanoromycetes</taxon>
        <taxon>OSLEUM clade</taxon>
        <taxon>Lecanoromycetidae</taxon>
        <taxon>Caliciales</taxon>
        <taxon>Physciaceae</taxon>
        <taxon>Heterodermia</taxon>
    </lineage>
</organism>
<comment type="subcellular location">
    <subcellularLocation>
        <location evidence="1">Membrane</location>
        <topology evidence="1">Multi-pass membrane protein</topology>
    </subcellularLocation>
</comment>
<protein>
    <recommendedName>
        <fullName evidence="7">EamA domain-containing protein</fullName>
    </recommendedName>
</protein>
<dbReference type="OrthoDB" id="1436450at2759"/>
<dbReference type="SUPFAM" id="SSF103481">
    <property type="entry name" value="Multidrug resistance efflux transporter EmrE"/>
    <property type="match status" value="2"/>
</dbReference>
<feature type="transmembrane region" description="Helical" evidence="6">
    <location>
        <begin position="54"/>
        <end position="73"/>
    </location>
</feature>
<reference evidence="8" key="1">
    <citation type="submission" date="2021-03" db="EMBL/GenBank/DDBJ databases">
        <authorList>
            <person name="Tagirdzhanova G."/>
        </authorList>
    </citation>
    <scope>NUCLEOTIDE SEQUENCE</scope>
</reference>
<feature type="transmembrane region" description="Helical" evidence="6">
    <location>
        <begin position="104"/>
        <end position="121"/>
    </location>
</feature>
<feature type="transmembrane region" description="Helical" evidence="6">
    <location>
        <begin position="213"/>
        <end position="234"/>
    </location>
</feature>
<dbReference type="PANTHER" id="PTHR23051:SF0">
    <property type="entry name" value="SOLUTE CARRIER FAMILY 35 MEMBER F5"/>
    <property type="match status" value="1"/>
</dbReference>
<evidence type="ECO:0000256" key="2">
    <source>
        <dbReference type="ARBA" id="ARBA00022692"/>
    </source>
</evidence>
<evidence type="ECO:0000256" key="5">
    <source>
        <dbReference type="SAM" id="MobiDB-lite"/>
    </source>
</evidence>
<gene>
    <name evidence="8" type="ORF">HETSPECPRED_000787</name>
</gene>
<feature type="transmembrane region" description="Helical" evidence="6">
    <location>
        <begin position="141"/>
        <end position="163"/>
    </location>
</feature>
<feature type="region of interest" description="Disordered" evidence="5">
    <location>
        <begin position="1"/>
        <end position="34"/>
    </location>
</feature>
<accession>A0A8H3GBC8</accession>
<evidence type="ECO:0000313" key="8">
    <source>
        <dbReference type="EMBL" id="CAF9938147.1"/>
    </source>
</evidence>
<evidence type="ECO:0000256" key="4">
    <source>
        <dbReference type="ARBA" id="ARBA00023136"/>
    </source>
</evidence>
<sequence>MTISAHDRASGSSSNSHLLAGERSTSSDFQRETSNQSIGNTIGVRETAKLSFKFSLIWFAANYFASACLEYTTVASTTILTSTSSIWTLIFGALLRVEVFSLKKLLGVIASFVGILLISGVDISGNHDKDRGSFPHKSSRQIAVGDALAFTSAILYGVYATIMKKGLVDEGRVNMSLFFGFVGFFNVITMLPGFPILHFIGIERFQLPPTKRVVMIILINSAISLASDICWAYAMLLTSPLVVTVGLSLTIPLSLIGQIFLNSQTSSGVYWFGALVVLLSFIFINHESRDQEEISSQENRSEFDAVSNNNVN</sequence>
<keyword evidence="9" id="KW-1185">Reference proteome</keyword>
<evidence type="ECO:0000256" key="6">
    <source>
        <dbReference type="SAM" id="Phobius"/>
    </source>
</evidence>
<dbReference type="AlphaFoldDB" id="A0A8H3GBC8"/>
<dbReference type="GO" id="GO:0000329">
    <property type="term" value="C:fungal-type vacuole membrane"/>
    <property type="evidence" value="ECO:0007669"/>
    <property type="project" value="TreeGrafter"/>
</dbReference>
<comment type="caution">
    <text evidence="8">The sequence shown here is derived from an EMBL/GenBank/DDBJ whole genome shotgun (WGS) entry which is preliminary data.</text>
</comment>
<evidence type="ECO:0000256" key="3">
    <source>
        <dbReference type="ARBA" id="ARBA00022989"/>
    </source>
</evidence>